<evidence type="ECO:0000256" key="10">
    <source>
        <dbReference type="PROSITE-ProRule" id="PRU10141"/>
    </source>
</evidence>
<evidence type="ECO:0000256" key="8">
    <source>
        <dbReference type="ARBA" id="ARBA00047899"/>
    </source>
</evidence>
<dbReference type="GO" id="GO:0005815">
    <property type="term" value="C:microtubule organizing center"/>
    <property type="evidence" value="ECO:0007669"/>
    <property type="project" value="UniProtKB-ARBA"/>
</dbReference>
<evidence type="ECO:0000256" key="3">
    <source>
        <dbReference type="ARBA" id="ARBA00022553"/>
    </source>
</evidence>
<gene>
    <name evidence="13" type="ORF">DL89DRAFT_279484</name>
</gene>
<dbReference type="FunFam" id="3.30.200.20:FF:000109">
    <property type="entry name" value="Non-specific serine/threonine protein kinase"/>
    <property type="match status" value="1"/>
</dbReference>
<organism evidence="13 14">
    <name type="scientific">Linderina pennispora</name>
    <dbReference type="NCBI Taxonomy" id="61395"/>
    <lineage>
        <taxon>Eukaryota</taxon>
        <taxon>Fungi</taxon>
        <taxon>Fungi incertae sedis</taxon>
        <taxon>Zoopagomycota</taxon>
        <taxon>Kickxellomycotina</taxon>
        <taxon>Kickxellomycetes</taxon>
        <taxon>Kickxellales</taxon>
        <taxon>Kickxellaceae</taxon>
        <taxon>Linderina</taxon>
    </lineage>
</organism>
<dbReference type="InterPro" id="IPR017441">
    <property type="entry name" value="Protein_kinase_ATP_BS"/>
</dbReference>
<keyword evidence="5 10" id="KW-0547">Nucleotide-binding</keyword>
<protein>
    <recommendedName>
        <fullName evidence="1">non-specific serine/threonine protein kinase</fullName>
        <ecNumber evidence="1">2.7.11.1</ecNumber>
    </recommendedName>
</protein>
<keyword evidence="4" id="KW-0808">Transferase</keyword>
<keyword evidence="3" id="KW-0597">Phosphoprotein</keyword>
<evidence type="ECO:0000259" key="12">
    <source>
        <dbReference type="PROSITE" id="PS50011"/>
    </source>
</evidence>
<dbReference type="PANTHER" id="PTHR24356:SF417">
    <property type="entry name" value="CELL CYCLE PROTEIN KINASE DBF2-RELATED"/>
    <property type="match status" value="1"/>
</dbReference>
<dbReference type="OrthoDB" id="18472at2759"/>
<dbReference type="SUPFAM" id="SSF56112">
    <property type="entry name" value="Protein kinase-like (PK-like)"/>
    <property type="match status" value="1"/>
</dbReference>
<dbReference type="Pfam" id="PF00069">
    <property type="entry name" value="Pkinase"/>
    <property type="match status" value="2"/>
</dbReference>
<dbReference type="STRING" id="61395.A0A1Y1VW65"/>
<dbReference type="EMBL" id="MCFD01000039">
    <property type="protein sequence ID" value="ORX65236.1"/>
    <property type="molecule type" value="Genomic_DNA"/>
</dbReference>
<evidence type="ECO:0000256" key="4">
    <source>
        <dbReference type="ARBA" id="ARBA00022679"/>
    </source>
</evidence>
<reference evidence="13 14" key="1">
    <citation type="submission" date="2016-07" db="EMBL/GenBank/DDBJ databases">
        <title>Pervasive Adenine N6-methylation of Active Genes in Fungi.</title>
        <authorList>
            <consortium name="DOE Joint Genome Institute"/>
            <person name="Mondo S.J."/>
            <person name="Dannebaum R.O."/>
            <person name="Kuo R.C."/>
            <person name="Labutti K."/>
            <person name="Haridas S."/>
            <person name="Kuo A."/>
            <person name="Salamov A."/>
            <person name="Ahrendt S.R."/>
            <person name="Lipzen A."/>
            <person name="Sullivan W."/>
            <person name="Andreopoulos W.B."/>
            <person name="Clum A."/>
            <person name="Lindquist E."/>
            <person name="Daum C."/>
            <person name="Ramamoorthy G.K."/>
            <person name="Gryganskyi A."/>
            <person name="Culley D."/>
            <person name="Magnuson J.K."/>
            <person name="James T.Y."/>
            <person name="O'Malley M.A."/>
            <person name="Stajich J.E."/>
            <person name="Spatafora J.W."/>
            <person name="Visel A."/>
            <person name="Grigoriev I.V."/>
        </authorList>
    </citation>
    <scope>NUCLEOTIDE SEQUENCE [LARGE SCALE GENOMIC DNA]</scope>
    <source>
        <strain evidence="13 14">ATCC 12442</strain>
    </source>
</reference>
<dbReference type="Gene3D" id="3.30.200.20">
    <property type="entry name" value="Phosphorylase Kinase, domain 1"/>
    <property type="match status" value="1"/>
</dbReference>
<dbReference type="InterPro" id="IPR050236">
    <property type="entry name" value="Ser_Thr_kinase_AGC"/>
</dbReference>
<evidence type="ECO:0000256" key="7">
    <source>
        <dbReference type="ARBA" id="ARBA00022840"/>
    </source>
</evidence>
<keyword evidence="7 10" id="KW-0067">ATP-binding</keyword>
<dbReference type="Proteomes" id="UP000193922">
    <property type="component" value="Unassembled WGS sequence"/>
</dbReference>
<comment type="similarity">
    <text evidence="11">Belongs to the protein kinase superfamily.</text>
</comment>
<dbReference type="RefSeq" id="XP_040739545.1">
    <property type="nucleotide sequence ID" value="XM_040889573.1"/>
</dbReference>
<comment type="caution">
    <text evidence="13">The sequence shown here is derived from an EMBL/GenBank/DDBJ whole genome shotgun (WGS) entry which is preliminary data.</text>
</comment>
<dbReference type="GO" id="GO:0004674">
    <property type="term" value="F:protein serine/threonine kinase activity"/>
    <property type="evidence" value="ECO:0007669"/>
    <property type="project" value="UniProtKB-KW"/>
</dbReference>
<evidence type="ECO:0000256" key="2">
    <source>
        <dbReference type="ARBA" id="ARBA00022527"/>
    </source>
</evidence>
<keyword evidence="14" id="KW-1185">Reference proteome</keyword>
<feature type="binding site" evidence="10">
    <location>
        <position position="118"/>
    </location>
    <ligand>
        <name>ATP</name>
        <dbReference type="ChEBI" id="CHEBI:30616"/>
    </ligand>
</feature>
<sequence length="442" mass="50959">MQSSNSAFLNTINPQIRRKIEAAQVYFLDYYVDHLAYLANRRARLEKFKDAIKSTPTSAQDAQRSWSAHCHNETGILRRRRNRTREREFDILAQIGQGGFGKVFLARKRDTGEVCALKKMAKQRLVRQNEVHHILTERDILRTSKSPWLVKLLYSFQDHHHLYLAMEFAIAAVAALHDFGYFHRDLKPENFLVDATGHLKLTDFWFPCAKGLNRVKDQEVVFHSSSEKRSFSRLTQVPSNSSRAFSSVGSPDYMAPEILLTLSTSAPTTGRLAAFLYEFLAGYSPFSGPDNDTVWINVFHWTRTFQRPDFESQEGEDNLTPESWDLINRLICDREVRMCSLNEISTHPLFRGMDLFHLRETAVPPPKHFDDFNNPDDMAHYRDVNNRWDETSSLDDVGVDPAAFIGFTYKHNRQGTIYLNISCLLILKSATHFKGHHTKPTT</sequence>
<dbReference type="CDD" id="cd21776">
    <property type="entry name" value="MobB_Sid2p-like"/>
    <property type="match status" value="1"/>
</dbReference>
<dbReference type="SMART" id="SM00220">
    <property type="entry name" value="S_TKc"/>
    <property type="match status" value="1"/>
</dbReference>
<comment type="catalytic activity">
    <reaction evidence="8">
        <text>L-threonyl-[protein] + ATP = O-phospho-L-threonyl-[protein] + ADP + H(+)</text>
        <dbReference type="Rhea" id="RHEA:46608"/>
        <dbReference type="Rhea" id="RHEA-COMP:11060"/>
        <dbReference type="Rhea" id="RHEA-COMP:11605"/>
        <dbReference type="ChEBI" id="CHEBI:15378"/>
        <dbReference type="ChEBI" id="CHEBI:30013"/>
        <dbReference type="ChEBI" id="CHEBI:30616"/>
        <dbReference type="ChEBI" id="CHEBI:61977"/>
        <dbReference type="ChEBI" id="CHEBI:456216"/>
        <dbReference type="EC" id="2.7.11.1"/>
    </reaction>
</comment>
<feature type="domain" description="Protein kinase" evidence="12">
    <location>
        <begin position="89"/>
        <end position="350"/>
    </location>
</feature>
<evidence type="ECO:0000256" key="9">
    <source>
        <dbReference type="ARBA" id="ARBA00048679"/>
    </source>
</evidence>
<dbReference type="InterPro" id="IPR008271">
    <property type="entry name" value="Ser/Thr_kinase_AS"/>
</dbReference>
<dbReference type="AlphaFoldDB" id="A0A1Y1VW65"/>
<dbReference type="GeneID" id="63806221"/>
<accession>A0A1Y1VW65</accession>
<evidence type="ECO:0000256" key="6">
    <source>
        <dbReference type="ARBA" id="ARBA00022777"/>
    </source>
</evidence>
<evidence type="ECO:0000313" key="14">
    <source>
        <dbReference type="Proteomes" id="UP000193922"/>
    </source>
</evidence>
<dbReference type="InterPro" id="IPR011009">
    <property type="entry name" value="Kinase-like_dom_sf"/>
</dbReference>
<dbReference type="GO" id="GO:0035556">
    <property type="term" value="P:intracellular signal transduction"/>
    <property type="evidence" value="ECO:0007669"/>
    <property type="project" value="TreeGrafter"/>
</dbReference>
<dbReference type="PANTHER" id="PTHR24356">
    <property type="entry name" value="SERINE/THREONINE-PROTEIN KINASE"/>
    <property type="match status" value="1"/>
</dbReference>
<keyword evidence="6 13" id="KW-0418">Kinase</keyword>
<keyword evidence="2 11" id="KW-0723">Serine/threonine-protein kinase</keyword>
<dbReference type="PROSITE" id="PS50011">
    <property type="entry name" value="PROTEIN_KINASE_DOM"/>
    <property type="match status" value="1"/>
</dbReference>
<dbReference type="EC" id="2.7.11.1" evidence="1"/>
<dbReference type="PROSITE" id="PS00107">
    <property type="entry name" value="PROTEIN_KINASE_ATP"/>
    <property type="match status" value="1"/>
</dbReference>
<dbReference type="GO" id="GO:0005524">
    <property type="term" value="F:ATP binding"/>
    <property type="evidence" value="ECO:0007669"/>
    <property type="project" value="UniProtKB-UniRule"/>
</dbReference>
<dbReference type="Gene3D" id="1.10.510.10">
    <property type="entry name" value="Transferase(Phosphotransferase) domain 1"/>
    <property type="match status" value="1"/>
</dbReference>
<evidence type="ECO:0000313" key="13">
    <source>
        <dbReference type="EMBL" id="ORX65236.1"/>
    </source>
</evidence>
<dbReference type="PROSITE" id="PS00108">
    <property type="entry name" value="PROTEIN_KINASE_ST"/>
    <property type="match status" value="1"/>
</dbReference>
<comment type="catalytic activity">
    <reaction evidence="9">
        <text>L-seryl-[protein] + ATP = O-phospho-L-seryl-[protein] + ADP + H(+)</text>
        <dbReference type="Rhea" id="RHEA:17989"/>
        <dbReference type="Rhea" id="RHEA-COMP:9863"/>
        <dbReference type="Rhea" id="RHEA-COMP:11604"/>
        <dbReference type="ChEBI" id="CHEBI:15378"/>
        <dbReference type="ChEBI" id="CHEBI:29999"/>
        <dbReference type="ChEBI" id="CHEBI:30616"/>
        <dbReference type="ChEBI" id="CHEBI:83421"/>
        <dbReference type="ChEBI" id="CHEBI:456216"/>
        <dbReference type="EC" id="2.7.11.1"/>
    </reaction>
</comment>
<name>A0A1Y1VW65_9FUNG</name>
<dbReference type="InterPro" id="IPR000719">
    <property type="entry name" value="Prot_kinase_dom"/>
</dbReference>
<evidence type="ECO:0000256" key="5">
    <source>
        <dbReference type="ARBA" id="ARBA00022741"/>
    </source>
</evidence>
<evidence type="ECO:0000256" key="11">
    <source>
        <dbReference type="RuleBase" id="RU000304"/>
    </source>
</evidence>
<proteinExistence type="inferred from homology"/>
<evidence type="ECO:0000256" key="1">
    <source>
        <dbReference type="ARBA" id="ARBA00012513"/>
    </source>
</evidence>